<evidence type="ECO:0000313" key="1">
    <source>
        <dbReference type="EMBL" id="GMF02260.1"/>
    </source>
</evidence>
<dbReference type="EMBL" id="BSXS01012388">
    <property type="protein sequence ID" value="GMF02260.1"/>
    <property type="molecule type" value="Genomic_DNA"/>
</dbReference>
<organism evidence="1 2">
    <name type="scientific">Ambrosiozyma monospora</name>
    <name type="common">Yeast</name>
    <name type="synonym">Endomycopsis monosporus</name>
    <dbReference type="NCBI Taxonomy" id="43982"/>
    <lineage>
        <taxon>Eukaryota</taxon>
        <taxon>Fungi</taxon>
        <taxon>Dikarya</taxon>
        <taxon>Ascomycota</taxon>
        <taxon>Saccharomycotina</taxon>
        <taxon>Pichiomycetes</taxon>
        <taxon>Pichiales</taxon>
        <taxon>Pichiaceae</taxon>
        <taxon>Ambrosiozyma</taxon>
    </lineage>
</organism>
<keyword evidence="2" id="KW-1185">Reference proteome</keyword>
<reference evidence="1" key="1">
    <citation type="submission" date="2023-04" db="EMBL/GenBank/DDBJ databases">
        <title>Ambrosiozyma monospora NBRC 10751.</title>
        <authorList>
            <person name="Ichikawa N."/>
            <person name="Sato H."/>
            <person name="Tonouchi N."/>
        </authorList>
    </citation>
    <scope>NUCLEOTIDE SEQUENCE</scope>
    <source>
        <strain evidence="1">NBRC 10751</strain>
    </source>
</reference>
<protein>
    <submittedName>
        <fullName evidence="1">Unnamed protein product</fullName>
    </submittedName>
</protein>
<comment type="caution">
    <text evidence="1">The sequence shown here is derived from an EMBL/GenBank/DDBJ whole genome shotgun (WGS) entry which is preliminary data.</text>
</comment>
<gene>
    <name evidence="1" type="ORF">Amon02_001140500</name>
</gene>
<accession>A0ACB5U4X2</accession>
<sequence>MPSRFGSLANLTHLKHSSQDDKHSNHSNHSNHSSISPSVSSAPMAPSGSSKRSIISRNDSIAEEHRIQHYQQQQQSQNQQSQSQSQKPPQLNHRHSSSYVPPAQPASPTTNKSSMVGLKRFFRPSKKSSNEHQHHNHSSSHLSTAGGSSTSLRSIGGNGGIGHHNSHSLLSPHVTSGSGSGNATVTSPTFTHDAHNNMIVKPDPKFWDDLEGSLTKKYGKMGKMLGSGAGGSVRLITRDSDGVTFAVKEFVPRRPNESIKEYAKKCTAEFCIGSTLHHPNVIQTLDIISENNQYFEVMEYAPIDFFAVVMSGKMTRSEINCCIKQITLGVAVL</sequence>
<name>A0ACB5U4X2_AMBMO</name>
<dbReference type="Proteomes" id="UP001165064">
    <property type="component" value="Unassembled WGS sequence"/>
</dbReference>
<proteinExistence type="predicted"/>
<evidence type="ECO:0000313" key="2">
    <source>
        <dbReference type="Proteomes" id="UP001165064"/>
    </source>
</evidence>